<evidence type="ECO:0000256" key="1">
    <source>
        <dbReference type="SAM" id="Phobius"/>
    </source>
</evidence>
<comment type="caution">
    <text evidence="2">The sequence shown here is derived from an EMBL/GenBank/DDBJ whole genome shotgun (WGS) entry which is preliminary data.</text>
</comment>
<protein>
    <submittedName>
        <fullName evidence="2">Uncharacterized protein</fullName>
    </submittedName>
</protein>
<evidence type="ECO:0000313" key="2">
    <source>
        <dbReference type="EMBL" id="OEH80997.1"/>
    </source>
</evidence>
<keyword evidence="1" id="KW-0812">Transmembrane</keyword>
<dbReference type="Proteomes" id="UP000095256">
    <property type="component" value="Unassembled WGS sequence"/>
</dbReference>
<feature type="transmembrane region" description="Helical" evidence="1">
    <location>
        <begin position="6"/>
        <end position="23"/>
    </location>
</feature>
<keyword evidence="3" id="KW-1185">Reference proteome</keyword>
<evidence type="ECO:0000313" key="3">
    <source>
        <dbReference type="Proteomes" id="UP000095256"/>
    </source>
</evidence>
<accession>A0A1E5KSZ2</accession>
<keyword evidence="1" id="KW-0472">Membrane</keyword>
<dbReference type="AlphaFoldDB" id="A0A1E5KSZ2"/>
<proteinExistence type="predicted"/>
<dbReference type="EMBL" id="MIEK01000067">
    <property type="protein sequence ID" value="OEH80997.1"/>
    <property type="molecule type" value="Genomic_DNA"/>
</dbReference>
<name>A0A1E5KSZ2_9ENTE</name>
<feature type="transmembrane region" description="Helical" evidence="1">
    <location>
        <begin position="55"/>
        <end position="75"/>
    </location>
</feature>
<gene>
    <name evidence="2" type="ORF">BCR26_05640</name>
</gene>
<reference evidence="2 3" key="1">
    <citation type="submission" date="2016-09" db="EMBL/GenBank/DDBJ databases">
        <authorList>
            <person name="Capua I."/>
            <person name="De Benedictis P."/>
            <person name="Joannis T."/>
            <person name="Lombin L.H."/>
            <person name="Cattoli G."/>
        </authorList>
    </citation>
    <scope>NUCLEOTIDE SEQUENCE [LARGE SCALE GENOMIC DNA]</scope>
    <source>
        <strain evidence="2 3">LMG 25899</strain>
    </source>
</reference>
<feature type="transmembrane region" description="Helical" evidence="1">
    <location>
        <begin position="107"/>
        <end position="124"/>
    </location>
</feature>
<dbReference type="STRING" id="762845.BCR26_05640"/>
<dbReference type="RefSeq" id="WP_069699985.1">
    <property type="nucleotide sequence ID" value="NZ_JAGGMA010000005.1"/>
</dbReference>
<feature type="transmembrane region" description="Helical" evidence="1">
    <location>
        <begin position="81"/>
        <end position="102"/>
    </location>
</feature>
<keyword evidence="1" id="KW-1133">Transmembrane helix</keyword>
<sequence>MEENKFYLIIEGIICLVTAYFIWKLEQYNQLLHEIQVRYPNMIQQTMEIAGEPNYFKYLLGGAFFIGLLIVYTIFVFKSRIGMYGIVIASVNFFLLITLLIVFWNPVLATFATLLLGGGLFVLANS</sequence>
<organism evidence="2 3">
    <name type="scientific">Enterococcus rivorum</name>
    <dbReference type="NCBI Taxonomy" id="762845"/>
    <lineage>
        <taxon>Bacteria</taxon>
        <taxon>Bacillati</taxon>
        <taxon>Bacillota</taxon>
        <taxon>Bacilli</taxon>
        <taxon>Lactobacillales</taxon>
        <taxon>Enterococcaceae</taxon>
        <taxon>Enterococcus</taxon>
    </lineage>
</organism>